<dbReference type="Pfam" id="PF13518">
    <property type="entry name" value="HTH_28"/>
    <property type="match status" value="1"/>
</dbReference>
<evidence type="ECO:0000256" key="6">
    <source>
        <dbReference type="ARBA" id="ARBA00022801"/>
    </source>
</evidence>
<evidence type="ECO:0000259" key="9">
    <source>
        <dbReference type="Pfam" id="PF01498"/>
    </source>
</evidence>
<comment type="caution">
    <text evidence="12">The sequence shown here is derived from an EMBL/GenBank/DDBJ whole genome shotgun (WGS) entry which is preliminary data.</text>
</comment>
<gene>
    <name evidence="12" type="ORF">QTP70_015289</name>
</gene>
<evidence type="ECO:0000313" key="13">
    <source>
        <dbReference type="Proteomes" id="UP001274896"/>
    </source>
</evidence>
<dbReference type="InterPro" id="IPR045249">
    <property type="entry name" value="HARBI1-like"/>
</dbReference>
<proteinExistence type="inferred from homology"/>
<keyword evidence="5" id="KW-0479">Metal-binding</keyword>
<dbReference type="GO" id="GO:0006313">
    <property type="term" value="P:DNA transposition"/>
    <property type="evidence" value="ECO:0007669"/>
    <property type="project" value="InterPro"/>
</dbReference>
<evidence type="ECO:0000256" key="8">
    <source>
        <dbReference type="SAM" id="Coils"/>
    </source>
</evidence>
<protein>
    <recommendedName>
        <fullName evidence="14">Transposase</fullName>
    </recommendedName>
</protein>
<evidence type="ECO:0000256" key="2">
    <source>
        <dbReference type="ARBA" id="ARBA00004123"/>
    </source>
</evidence>
<comment type="similarity">
    <text evidence="3">Belongs to the HARBI1 family.</text>
</comment>
<dbReference type="Gene3D" id="1.10.10.10">
    <property type="entry name" value="Winged helix-like DNA-binding domain superfamily/Winged helix DNA-binding domain"/>
    <property type="match status" value="1"/>
</dbReference>
<dbReference type="GO" id="GO:0016787">
    <property type="term" value="F:hydrolase activity"/>
    <property type="evidence" value="ECO:0007669"/>
    <property type="project" value="UniProtKB-KW"/>
</dbReference>
<dbReference type="PANTHER" id="PTHR22930">
    <property type="match status" value="1"/>
</dbReference>
<dbReference type="Proteomes" id="UP001274896">
    <property type="component" value="Unassembled WGS sequence"/>
</dbReference>
<feature type="domain" description="Insertion element IS150 protein InsJ-like helix-turn-helix" evidence="11">
    <location>
        <begin position="321"/>
        <end position="370"/>
    </location>
</feature>
<keyword evidence="7" id="KW-0539">Nucleus</keyword>
<comment type="cofactor">
    <cofactor evidence="1">
        <name>a divalent metal cation</name>
        <dbReference type="ChEBI" id="CHEBI:60240"/>
    </cofactor>
</comment>
<dbReference type="GO" id="GO:0015074">
    <property type="term" value="P:DNA integration"/>
    <property type="evidence" value="ECO:0007669"/>
    <property type="project" value="InterPro"/>
</dbReference>
<dbReference type="GO" id="GO:0005634">
    <property type="term" value="C:nucleus"/>
    <property type="evidence" value="ECO:0007669"/>
    <property type="project" value="UniProtKB-SubCell"/>
</dbReference>
<dbReference type="GO" id="GO:0003677">
    <property type="term" value="F:DNA binding"/>
    <property type="evidence" value="ECO:0007669"/>
    <property type="project" value="InterPro"/>
</dbReference>
<evidence type="ECO:0000259" key="11">
    <source>
        <dbReference type="Pfam" id="PF13518"/>
    </source>
</evidence>
<dbReference type="AlphaFoldDB" id="A0AAE0VD06"/>
<feature type="domain" description="DDE Tnp4" evidence="10">
    <location>
        <begin position="230"/>
        <end position="294"/>
    </location>
</feature>
<accession>A0AAE0VD06</accession>
<dbReference type="Pfam" id="PF13359">
    <property type="entry name" value="DDE_Tnp_4"/>
    <property type="match status" value="2"/>
</dbReference>
<dbReference type="EMBL" id="JAUCMX010000002">
    <property type="protein sequence ID" value="KAK3553924.1"/>
    <property type="molecule type" value="Genomic_DNA"/>
</dbReference>
<feature type="domain" description="DDE Tnp4" evidence="10">
    <location>
        <begin position="560"/>
        <end position="638"/>
    </location>
</feature>
<dbReference type="Pfam" id="PF01498">
    <property type="entry name" value="HTH_Tnp_Tc3_2"/>
    <property type="match status" value="1"/>
</dbReference>
<keyword evidence="6" id="KW-0378">Hydrolase</keyword>
<name>A0AAE0VD06_9TELE</name>
<reference evidence="12" key="1">
    <citation type="submission" date="2023-06" db="EMBL/GenBank/DDBJ databases">
        <title>Male Hemibagrus guttatus genome.</title>
        <authorList>
            <person name="Bian C."/>
        </authorList>
    </citation>
    <scope>NUCLEOTIDE SEQUENCE</scope>
    <source>
        <strain evidence="12">Male_cb2023</strain>
        <tissue evidence="12">Muscle</tissue>
    </source>
</reference>
<evidence type="ECO:0000256" key="4">
    <source>
        <dbReference type="ARBA" id="ARBA00022722"/>
    </source>
</evidence>
<dbReference type="GO" id="GO:0046872">
    <property type="term" value="F:metal ion binding"/>
    <property type="evidence" value="ECO:0007669"/>
    <property type="project" value="UniProtKB-KW"/>
</dbReference>
<feature type="coiled-coil region" evidence="8">
    <location>
        <begin position="44"/>
        <end position="75"/>
    </location>
</feature>
<sequence>MARELSLVSSVDSASMMLLFHTFSKQLMLCNGLLSSHRRVLDIKRTLDENLERSRREYEAARRRARRRYVRLRALALCTRLLHLHGLERRVWRRDRPHGEVFWSNVLANFDDEQWVDHFRMSRSTFEFLLGLVETKLRRKSTRWRKALEPRRRLAIVLWWYATPSEYRTISCLFGVGLSTVCTLVRQVTSALNTVILKQFITLPEGEILQNTLRGFAGRGYPMCAGAINVTHIPISSPRENPSAYFNNKKWHSIILQAVVDHNMCFTDIYVGYPGRTSNARLLASSPLYKKAEEQDGYLFPRECLSEVKMGRGSPIPPMLRRKIVEQYQKGVSQRKIAKSLKLSSSTVHNIIQRFRESGTISVRKGQGRKTILDARDLQALRWHCITYRNATVMEITTWAQEYFRKTLSVSTIHRAIRRCRLKRYRSKKKPYLNMIQKRRRFLWAKAHLKWTVAKWKTVLWSDESKFEVLLGKLGRHVIRTKEDKDNPSCYQRSVQKPASLMVWGCMSAYGMGSLHIWKGTINAERSYDTDQSTPLYNSLPVTYTDQDALTVNGVEIPVHLIGSAAYPLKKWLMKGFTDEHSLTPEQRHFNSQLNSACTVAENAFGRLKGRWRCLLKRNDVDVAFMPDIVTACCILHNVCEMNKEDFLPEWTADADEVLQQPDTDLYRDTVMDGTRAIRDTMVTIV</sequence>
<dbReference type="InterPro" id="IPR027806">
    <property type="entry name" value="HARBI1_dom"/>
</dbReference>
<dbReference type="InterPro" id="IPR055247">
    <property type="entry name" value="InsJ-like_HTH"/>
</dbReference>
<evidence type="ECO:0000256" key="3">
    <source>
        <dbReference type="ARBA" id="ARBA00006958"/>
    </source>
</evidence>
<dbReference type="PANTHER" id="PTHR22930:SF206">
    <property type="entry name" value="NUCLEASE HARBI1"/>
    <property type="match status" value="1"/>
</dbReference>
<keyword evidence="8" id="KW-0175">Coiled coil</keyword>
<evidence type="ECO:0000313" key="12">
    <source>
        <dbReference type="EMBL" id="KAK3553924.1"/>
    </source>
</evidence>
<dbReference type="InterPro" id="IPR036397">
    <property type="entry name" value="RNaseH_sf"/>
</dbReference>
<organism evidence="12 13">
    <name type="scientific">Hemibagrus guttatus</name>
    <dbReference type="NCBI Taxonomy" id="175788"/>
    <lineage>
        <taxon>Eukaryota</taxon>
        <taxon>Metazoa</taxon>
        <taxon>Chordata</taxon>
        <taxon>Craniata</taxon>
        <taxon>Vertebrata</taxon>
        <taxon>Euteleostomi</taxon>
        <taxon>Actinopterygii</taxon>
        <taxon>Neopterygii</taxon>
        <taxon>Teleostei</taxon>
        <taxon>Ostariophysi</taxon>
        <taxon>Siluriformes</taxon>
        <taxon>Bagridae</taxon>
        <taxon>Hemibagrus</taxon>
    </lineage>
</organism>
<keyword evidence="4" id="KW-0540">Nuclease</keyword>
<comment type="subcellular location">
    <subcellularLocation>
        <location evidence="2">Nucleus</location>
    </subcellularLocation>
</comment>
<evidence type="ECO:0000259" key="10">
    <source>
        <dbReference type="Pfam" id="PF13359"/>
    </source>
</evidence>
<dbReference type="InterPro" id="IPR002492">
    <property type="entry name" value="Transposase_Tc1-like"/>
</dbReference>
<dbReference type="InterPro" id="IPR036388">
    <property type="entry name" value="WH-like_DNA-bd_sf"/>
</dbReference>
<feature type="domain" description="Transposase Tc1-like" evidence="9">
    <location>
        <begin position="388"/>
        <end position="450"/>
    </location>
</feature>
<evidence type="ECO:0000256" key="7">
    <source>
        <dbReference type="ARBA" id="ARBA00023242"/>
    </source>
</evidence>
<dbReference type="GO" id="GO:0004518">
    <property type="term" value="F:nuclease activity"/>
    <property type="evidence" value="ECO:0007669"/>
    <property type="project" value="UniProtKB-KW"/>
</dbReference>
<dbReference type="InterPro" id="IPR009057">
    <property type="entry name" value="Homeodomain-like_sf"/>
</dbReference>
<dbReference type="Gene3D" id="3.30.420.10">
    <property type="entry name" value="Ribonuclease H-like superfamily/Ribonuclease H"/>
    <property type="match status" value="1"/>
</dbReference>
<evidence type="ECO:0008006" key="14">
    <source>
        <dbReference type="Google" id="ProtNLM"/>
    </source>
</evidence>
<keyword evidence="13" id="KW-1185">Reference proteome</keyword>
<evidence type="ECO:0000256" key="5">
    <source>
        <dbReference type="ARBA" id="ARBA00022723"/>
    </source>
</evidence>
<dbReference type="SUPFAM" id="SSF46689">
    <property type="entry name" value="Homeodomain-like"/>
    <property type="match status" value="1"/>
</dbReference>
<evidence type="ECO:0000256" key="1">
    <source>
        <dbReference type="ARBA" id="ARBA00001968"/>
    </source>
</evidence>